<evidence type="ECO:0000256" key="4">
    <source>
        <dbReference type="ARBA" id="ARBA00022540"/>
    </source>
</evidence>
<keyword evidence="14" id="KW-1185">Reference proteome</keyword>
<dbReference type="SUPFAM" id="SSF53448">
    <property type="entry name" value="Nucleotide-diphospho-sugar transferases"/>
    <property type="match status" value="1"/>
</dbReference>
<dbReference type="RefSeq" id="XP_016613028.1">
    <property type="nucleotide sequence ID" value="XM_016757010.1"/>
</dbReference>
<evidence type="ECO:0000259" key="12">
    <source>
        <dbReference type="Pfam" id="PF25084"/>
    </source>
</evidence>
<dbReference type="GO" id="GO:0005851">
    <property type="term" value="C:eukaryotic translation initiation factor 2B complex"/>
    <property type="evidence" value="ECO:0007669"/>
    <property type="project" value="EnsemblFungi"/>
</dbReference>
<dbReference type="FunCoup" id="A0A0L0HVT5">
    <property type="interactions" value="358"/>
</dbReference>
<keyword evidence="5" id="KW-0648">Protein biosynthesis</keyword>
<dbReference type="CDD" id="cd04198">
    <property type="entry name" value="eIF-2B_gamma_N"/>
    <property type="match status" value="1"/>
</dbReference>
<dbReference type="InterPro" id="IPR051960">
    <property type="entry name" value="eIF2B_gamma"/>
</dbReference>
<gene>
    <name evidence="13" type="ORF">SPPG_08867</name>
</gene>
<evidence type="ECO:0000259" key="11">
    <source>
        <dbReference type="Pfam" id="PF00483"/>
    </source>
</evidence>
<dbReference type="GO" id="GO:0003743">
    <property type="term" value="F:translation initiation factor activity"/>
    <property type="evidence" value="ECO:0007669"/>
    <property type="project" value="UniProtKB-KW"/>
</dbReference>
<dbReference type="Pfam" id="PF25084">
    <property type="entry name" value="LbH_EIF2B"/>
    <property type="match status" value="1"/>
</dbReference>
<evidence type="ECO:0000313" key="13">
    <source>
        <dbReference type="EMBL" id="KND04989.1"/>
    </source>
</evidence>
<dbReference type="InterPro" id="IPR005835">
    <property type="entry name" value="NTP_transferase_dom"/>
</dbReference>
<evidence type="ECO:0000313" key="14">
    <source>
        <dbReference type="Proteomes" id="UP000053201"/>
    </source>
</evidence>
<organism evidence="13 14">
    <name type="scientific">Spizellomyces punctatus (strain DAOM BR117)</name>
    <dbReference type="NCBI Taxonomy" id="645134"/>
    <lineage>
        <taxon>Eukaryota</taxon>
        <taxon>Fungi</taxon>
        <taxon>Fungi incertae sedis</taxon>
        <taxon>Chytridiomycota</taxon>
        <taxon>Chytridiomycota incertae sedis</taxon>
        <taxon>Chytridiomycetes</taxon>
        <taxon>Spizellomycetales</taxon>
        <taxon>Spizellomycetaceae</taxon>
        <taxon>Spizellomyces</taxon>
    </lineage>
</organism>
<evidence type="ECO:0000256" key="2">
    <source>
        <dbReference type="ARBA" id="ARBA00007878"/>
    </source>
</evidence>
<dbReference type="Gene3D" id="3.90.550.10">
    <property type="entry name" value="Spore Coat Polysaccharide Biosynthesis Protein SpsA, Chain A"/>
    <property type="match status" value="1"/>
</dbReference>
<dbReference type="InParanoid" id="A0A0L0HVT5"/>
<feature type="region of interest" description="Disordered" evidence="10">
    <location>
        <begin position="305"/>
        <end position="328"/>
    </location>
</feature>
<evidence type="ECO:0000256" key="1">
    <source>
        <dbReference type="ARBA" id="ARBA00004514"/>
    </source>
</evidence>
<comment type="function">
    <text evidence="8">Acts as a component of the translation initiation factor 2B (eIF2B) complex, which catalyzes the exchange of GDP for GTP on the eukaryotic initiation factor 2 (eIF2) complex gamma subunit. Its guanine nucleotide exchange factor activity is repressed when bound to eIF2 complex phosphorylated on the alpha subunit, thereby limiting the amount of methionyl-initiator methionine tRNA available to the ribosome and consequently global translation is repressed.</text>
</comment>
<dbReference type="OrthoDB" id="10250549at2759"/>
<evidence type="ECO:0000256" key="8">
    <source>
        <dbReference type="ARBA" id="ARBA00045373"/>
    </source>
</evidence>
<dbReference type="Proteomes" id="UP000053201">
    <property type="component" value="Unassembled WGS sequence"/>
</dbReference>
<dbReference type="PANTHER" id="PTHR45989">
    <property type="entry name" value="TRANSLATION INITIATION FACTOR EIF-2B SUBUNIT GAMMA"/>
    <property type="match status" value="1"/>
</dbReference>
<dbReference type="EMBL" id="KQ257450">
    <property type="protein sequence ID" value="KND04989.1"/>
    <property type="molecule type" value="Genomic_DNA"/>
</dbReference>
<evidence type="ECO:0000256" key="10">
    <source>
        <dbReference type="SAM" id="MobiDB-lite"/>
    </source>
</evidence>
<name>A0A0L0HVT5_SPIPD</name>
<dbReference type="AlphaFoldDB" id="A0A0L0HVT5"/>
<keyword evidence="4" id="KW-0396">Initiation factor</keyword>
<proteinExistence type="inferred from homology"/>
<dbReference type="CDD" id="cd04652">
    <property type="entry name" value="LbH_eIF2B_gamma_C"/>
    <property type="match status" value="1"/>
</dbReference>
<evidence type="ECO:0000256" key="6">
    <source>
        <dbReference type="ARBA" id="ARBA00044196"/>
    </source>
</evidence>
<dbReference type="GO" id="GO:0002183">
    <property type="term" value="P:cytoplasmic translational initiation"/>
    <property type="evidence" value="ECO:0007669"/>
    <property type="project" value="EnsemblFungi"/>
</dbReference>
<sequence length="487" mass="54460">MFLYKDTTIKSAVHPVKEFQAVILAGRPRDWGGLDTLTDDTDAKRTSKLPKAALPVAGKPMIHYQLQWLEAARVQDILVLCPPNSRQEIAMQVDKYEEFSDLQIKVQVLQVPHGEGTADALRSVKDHIKLDFIVMTCDVITDLPPHHLIDLHRIHGPTVTTLLYDFQKLESAAERPCKKDEYAQYIGIEGAKGRLVYAKAQEDVGESLRMRAAMLRKFPRVRVHTNLRDAHVYIFKRWVLDVIAGNKAISSVRKDLLRYLVQCQYSKKAMKAEHIDELLAANPDPLQEAQLLSTTNSAGIEQLLQRAESQTDDSHSPPNAAAEPLRKATTSNGQQVVCAAVICRDSFCARANTVWAFGEINRQLAKNVPEKNPGGSEMRAKQTQFGPDSMIGEYSQIGERCSVKKTIIGKHCTIGKNVKIVNSVIMDYVVIEDQVKLDGCIISQHAKVLEKAQLKDCEVGPKYVVDKETVGKGEQYTESHFLDINQP</sequence>
<reference evidence="13 14" key="1">
    <citation type="submission" date="2009-08" db="EMBL/GenBank/DDBJ databases">
        <title>The Genome Sequence of Spizellomyces punctatus strain DAOM BR117.</title>
        <authorList>
            <consortium name="The Broad Institute Genome Sequencing Platform"/>
            <person name="Russ C."/>
            <person name="Cuomo C."/>
            <person name="Shea T."/>
            <person name="Young S.K."/>
            <person name="Zeng Q."/>
            <person name="Koehrsen M."/>
            <person name="Haas B."/>
            <person name="Borodovsky M."/>
            <person name="Guigo R."/>
            <person name="Alvarado L."/>
            <person name="Berlin A."/>
            <person name="Bochicchio J."/>
            <person name="Borenstein D."/>
            <person name="Chapman S."/>
            <person name="Chen Z."/>
            <person name="Engels R."/>
            <person name="Freedman E."/>
            <person name="Gellesch M."/>
            <person name="Goldberg J."/>
            <person name="Griggs A."/>
            <person name="Gujja S."/>
            <person name="Heiman D."/>
            <person name="Hepburn T."/>
            <person name="Howarth C."/>
            <person name="Jen D."/>
            <person name="Larson L."/>
            <person name="Lewis B."/>
            <person name="Mehta T."/>
            <person name="Park D."/>
            <person name="Pearson M."/>
            <person name="Roberts A."/>
            <person name="Saif S."/>
            <person name="Shenoy N."/>
            <person name="Sisk P."/>
            <person name="Stolte C."/>
            <person name="Sykes S."/>
            <person name="Thomson T."/>
            <person name="Walk T."/>
            <person name="White J."/>
            <person name="Yandava C."/>
            <person name="Burger G."/>
            <person name="Gray M.W."/>
            <person name="Holland P.W.H."/>
            <person name="King N."/>
            <person name="Lang F.B.F."/>
            <person name="Roger A.J."/>
            <person name="Ruiz-Trillo I."/>
            <person name="Lander E."/>
            <person name="Nusbaum C."/>
        </authorList>
    </citation>
    <scope>NUCLEOTIDE SEQUENCE [LARGE SCALE GENOMIC DNA]</scope>
    <source>
        <strain evidence="13 14">DAOM BR117</strain>
    </source>
</reference>
<comment type="subunit">
    <text evidence="9">Component of the translation initiation factor 2B (eIF2B) complex which is a heterodecamer of two sets of five different subunits: alpha, beta, gamma, delta and epsilon. Subunits alpha, beta and delta comprise a regulatory subcomplex and subunits epsilon and gamma comprise a catalytic subcomplex. Within the complex, the hexameric regulatory complex resides at the center, with the two heterodimeric catalytic subcomplexes bound on opposite sides.</text>
</comment>
<dbReference type="OMA" id="NCVINPK"/>
<comment type="similarity">
    <text evidence="2">Belongs to the eIF-2B gamma/epsilon subunits family.</text>
</comment>
<dbReference type="GeneID" id="27691992"/>
<accession>A0A0L0HVT5</accession>
<evidence type="ECO:0000256" key="5">
    <source>
        <dbReference type="ARBA" id="ARBA00022917"/>
    </source>
</evidence>
<feature type="domain" description="Nucleotidyl transferase" evidence="11">
    <location>
        <begin position="46"/>
        <end position="165"/>
    </location>
</feature>
<dbReference type="GO" id="GO:0005085">
    <property type="term" value="F:guanyl-nucleotide exchange factor activity"/>
    <property type="evidence" value="ECO:0007669"/>
    <property type="project" value="EnsemblFungi"/>
</dbReference>
<dbReference type="PANTHER" id="PTHR45989:SF1">
    <property type="entry name" value="TRANSLATION INITIATION FACTOR EIF-2B SUBUNIT GAMMA"/>
    <property type="match status" value="1"/>
</dbReference>
<comment type="subcellular location">
    <subcellularLocation>
        <location evidence="1">Cytoplasm</location>
        <location evidence="1">Cytosol</location>
    </subcellularLocation>
</comment>
<dbReference type="InterPro" id="IPR056764">
    <property type="entry name" value="LbH_EIF2B3/5"/>
</dbReference>
<dbReference type="Gene3D" id="2.160.10.10">
    <property type="entry name" value="Hexapeptide repeat proteins"/>
    <property type="match status" value="1"/>
</dbReference>
<evidence type="ECO:0000256" key="7">
    <source>
        <dbReference type="ARBA" id="ARBA00044229"/>
    </source>
</evidence>
<evidence type="ECO:0000256" key="9">
    <source>
        <dbReference type="ARBA" id="ARBA00046432"/>
    </source>
</evidence>
<dbReference type="STRING" id="645134.A0A0L0HVT5"/>
<dbReference type="eggNOG" id="KOG1462">
    <property type="taxonomic scope" value="Eukaryota"/>
</dbReference>
<dbReference type="GO" id="GO:0005829">
    <property type="term" value="C:cytosol"/>
    <property type="evidence" value="ECO:0007669"/>
    <property type="project" value="UniProtKB-SubCell"/>
</dbReference>
<dbReference type="VEuPathDB" id="FungiDB:SPPG_08867"/>
<protein>
    <recommendedName>
        <fullName evidence="6">Translation initiation factor eIF2B subunit gamma</fullName>
    </recommendedName>
    <alternativeName>
        <fullName evidence="7">eIF2B GDP-GTP exchange factor subunit gamma</fullName>
    </alternativeName>
</protein>
<dbReference type="InterPro" id="IPR029044">
    <property type="entry name" value="Nucleotide-diphossugar_trans"/>
</dbReference>
<keyword evidence="3" id="KW-0963">Cytoplasm</keyword>
<dbReference type="Pfam" id="PF00483">
    <property type="entry name" value="NTP_transferase"/>
    <property type="match status" value="1"/>
</dbReference>
<evidence type="ECO:0000256" key="3">
    <source>
        <dbReference type="ARBA" id="ARBA00022490"/>
    </source>
</evidence>
<feature type="domain" description="EIF2B subunit epsilon/gamma LbH" evidence="12">
    <location>
        <begin position="380"/>
        <end position="468"/>
    </location>
</feature>